<name>A0AAD0QZF2_PSEDL</name>
<protein>
    <submittedName>
        <fullName evidence="2">DUF3987 domain-containing protein</fullName>
    </submittedName>
</protein>
<sequence length="559" mass="62180">MEGEAMTQPLVPPAIFLEPKPLLPDIAPPTPYPIESLPKVMQAAAMAIASHAQAPLALAGQCVISHAAYLAQTRVNAPDVLNPNGMPCSLFMLTLGNSGDRKTSCRKMAFKVIDNAEREARTRHRQLCKEVAAEADMYKGKDREKFLAANPIPRDPRTQYTDATYEPIIGNFIRGNSAASWDTDEGGQVLGGHSLNERSETRAATIGGLSKMYDDGTCERTRANGNLEGSGFAYHRRLNAHILAQPVTVAKALTDPLLIAQGFLPRFMFASPDSIAGTRFLTEEMLKNKNHDDPRLKAYWARDKELMASQEYIDPETGEVKPPVLALTDEAERVWLDFYNEVEREQGPLGQFASLRPFAGRGGEHARRVAAVFALFEGSDHIDGNCMRRACEIVRYSLEEWLRYTDRVSVNPELTQAAELVKWLRDPQRASKWQEIDLDKLSKAGPPELRPAQKRDAVIAILLKHHILFPGTAHRTFKFNPLLPADSADSAEKYEIDGLTVAKNLRIESERSENPQLFAKNPQNGTLATLGFPQIPQNPQPSQTIKRNQEKGTYYEGEL</sequence>
<organism evidence="2 3">
    <name type="scientific">Pseudomonas plecoglossicida</name>
    <dbReference type="NCBI Taxonomy" id="70775"/>
    <lineage>
        <taxon>Bacteria</taxon>
        <taxon>Pseudomonadati</taxon>
        <taxon>Pseudomonadota</taxon>
        <taxon>Gammaproteobacteria</taxon>
        <taxon>Pseudomonadales</taxon>
        <taxon>Pseudomonadaceae</taxon>
        <taxon>Pseudomonas</taxon>
    </lineage>
</organism>
<evidence type="ECO:0000256" key="1">
    <source>
        <dbReference type="SAM" id="MobiDB-lite"/>
    </source>
</evidence>
<dbReference type="InterPro" id="IPR025048">
    <property type="entry name" value="DUF3987"/>
</dbReference>
<feature type="region of interest" description="Disordered" evidence="1">
    <location>
        <begin position="512"/>
        <end position="559"/>
    </location>
</feature>
<gene>
    <name evidence="2" type="ORF">DVB73_19390</name>
</gene>
<accession>A0AAD0QZF2</accession>
<dbReference type="EMBL" id="CP031146">
    <property type="protein sequence ID" value="AXM97792.1"/>
    <property type="molecule type" value="Genomic_DNA"/>
</dbReference>
<proteinExistence type="predicted"/>
<evidence type="ECO:0000313" key="2">
    <source>
        <dbReference type="EMBL" id="AXM97792.1"/>
    </source>
</evidence>
<dbReference type="AlphaFoldDB" id="A0AAD0QZF2"/>
<dbReference type="Pfam" id="PF13148">
    <property type="entry name" value="DUF3987"/>
    <property type="match status" value="1"/>
</dbReference>
<reference evidence="2 3" key="1">
    <citation type="submission" date="2018-07" db="EMBL/GenBank/DDBJ databases">
        <title>Complete genome sequence of a Pseudomonas plecoglossicida strain pathogenic to the marine fish, Larimichthys crocea.</title>
        <authorList>
            <person name="Tao Z."/>
        </authorList>
    </citation>
    <scope>NUCLEOTIDE SEQUENCE [LARGE SCALE GENOMIC DNA]</scope>
    <source>
        <strain evidence="2 3">XSDHY-P</strain>
    </source>
</reference>
<feature type="compositionally biased region" description="Polar residues" evidence="1">
    <location>
        <begin position="535"/>
        <end position="546"/>
    </location>
</feature>
<evidence type="ECO:0000313" key="3">
    <source>
        <dbReference type="Proteomes" id="UP000256503"/>
    </source>
</evidence>
<dbReference type="Proteomes" id="UP000256503">
    <property type="component" value="Chromosome"/>
</dbReference>